<keyword evidence="1" id="KW-0472">Membrane</keyword>
<dbReference type="Gene3D" id="3.40.50.620">
    <property type="entry name" value="HUPs"/>
    <property type="match status" value="1"/>
</dbReference>
<dbReference type="AlphaFoldDB" id="A0A4P5ZIN4"/>
<gene>
    <name evidence="3" type="ORF">PA905_35030</name>
</gene>
<dbReference type="EMBL" id="BJCD01000055">
    <property type="protein sequence ID" value="GDZ95263.1"/>
    <property type="molecule type" value="Genomic_DNA"/>
</dbReference>
<accession>A0A4P5ZIN4</accession>
<feature type="transmembrane region" description="Helical" evidence="1">
    <location>
        <begin position="38"/>
        <end position="61"/>
    </location>
</feature>
<proteinExistence type="predicted"/>
<dbReference type="PANTHER" id="PTHR30336:SF4">
    <property type="entry name" value="ENVELOPE BIOGENESIS FACTOR ELYC"/>
    <property type="match status" value="1"/>
</dbReference>
<feature type="transmembrane region" description="Helical" evidence="1">
    <location>
        <begin position="12"/>
        <end position="31"/>
    </location>
</feature>
<dbReference type="InterPro" id="IPR014729">
    <property type="entry name" value="Rossmann-like_a/b/a_fold"/>
</dbReference>
<sequence>MFLFLSKLLPLFIYPLGLSCLLMFVALFTLWKYPRWTGAVISCALVILLLGSSRGVAQLLVGSLESQNVPNTELPNAAAIVVLGGGTKPALPPRPWVDVSEAGDRILYGSLLHRQKKAPWLILSGGRINWQGGGDPESQDMAKIAEAMGVSPSAILQDPTSLNTYENAVNVRSILKENNIQGQILLVTSALHTPRSLLIFKHLGMDVIPAPTDFLMIPSEINQAQKTWQGVLLSWIPDTLSLHQTTQALKEYIGLGVYRLRGWL</sequence>
<dbReference type="Proteomes" id="UP000299794">
    <property type="component" value="Unassembled WGS sequence"/>
</dbReference>
<dbReference type="PROSITE" id="PS51257">
    <property type="entry name" value="PROKAR_LIPOPROTEIN"/>
    <property type="match status" value="1"/>
</dbReference>
<dbReference type="Pfam" id="PF02698">
    <property type="entry name" value="DUF218"/>
    <property type="match status" value="1"/>
</dbReference>
<protein>
    <recommendedName>
        <fullName evidence="2">DUF218 domain-containing protein</fullName>
    </recommendedName>
</protein>
<dbReference type="GO" id="GO:0043164">
    <property type="term" value="P:Gram-negative-bacterium-type cell wall biogenesis"/>
    <property type="evidence" value="ECO:0007669"/>
    <property type="project" value="TreeGrafter"/>
</dbReference>
<dbReference type="GO" id="GO:0005886">
    <property type="term" value="C:plasma membrane"/>
    <property type="evidence" value="ECO:0007669"/>
    <property type="project" value="TreeGrafter"/>
</dbReference>
<dbReference type="CDD" id="cd06259">
    <property type="entry name" value="YdcF-like"/>
    <property type="match status" value="1"/>
</dbReference>
<keyword evidence="1" id="KW-0812">Transmembrane</keyword>
<feature type="domain" description="DUF218" evidence="2">
    <location>
        <begin position="79"/>
        <end position="254"/>
    </location>
</feature>
<name>A0A4P5ZIN4_PLAAG</name>
<comment type="caution">
    <text evidence="3">The sequence shown here is derived from an EMBL/GenBank/DDBJ whole genome shotgun (WGS) entry which is preliminary data.</text>
</comment>
<organism evidence="3 4">
    <name type="scientific">Planktothrix agardhii CCAP 1459/11A</name>
    <dbReference type="NCBI Taxonomy" id="282420"/>
    <lineage>
        <taxon>Bacteria</taxon>
        <taxon>Bacillati</taxon>
        <taxon>Cyanobacteriota</taxon>
        <taxon>Cyanophyceae</taxon>
        <taxon>Oscillatoriophycideae</taxon>
        <taxon>Oscillatoriales</taxon>
        <taxon>Microcoleaceae</taxon>
        <taxon>Planktothrix</taxon>
    </lineage>
</organism>
<dbReference type="InterPro" id="IPR051599">
    <property type="entry name" value="Cell_Envelope_Assoc"/>
</dbReference>
<dbReference type="PANTHER" id="PTHR30336">
    <property type="entry name" value="INNER MEMBRANE PROTEIN, PROBABLE PERMEASE"/>
    <property type="match status" value="1"/>
</dbReference>
<evidence type="ECO:0000313" key="3">
    <source>
        <dbReference type="EMBL" id="GDZ95263.1"/>
    </source>
</evidence>
<dbReference type="GO" id="GO:0000270">
    <property type="term" value="P:peptidoglycan metabolic process"/>
    <property type="evidence" value="ECO:0007669"/>
    <property type="project" value="TreeGrafter"/>
</dbReference>
<evidence type="ECO:0000256" key="1">
    <source>
        <dbReference type="SAM" id="Phobius"/>
    </source>
</evidence>
<keyword evidence="1" id="KW-1133">Transmembrane helix</keyword>
<evidence type="ECO:0000259" key="2">
    <source>
        <dbReference type="Pfam" id="PF02698"/>
    </source>
</evidence>
<evidence type="ECO:0000313" key="4">
    <source>
        <dbReference type="Proteomes" id="UP000299794"/>
    </source>
</evidence>
<dbReference type="InterPro" id="IPR003848">
    <property type="entry name" value="DUF218"/>
</dbReference>
<dbReference type="RefSeq" id="WP_026797165.1">
    <property type="nucleotide sequence ID" value="NZ_BJCD01000055.1"/>
</dbReference>
<reference evidence="4" key="1">
    <citation type="submission" date="2019-02" db="EMBL/GenBank/DDBJ databases">
        <title>Draft genome sequence of Planktothrix agardhii NIES-905.</title>
        <authorList>
            <person name="Yamaguchi H."/>
            <person name="Suzuki S."/>
            <person name="Kawachi M."/>
        </authorList>
    </citation>
    <scope>NUCLEOTIDE SEQUENCE [LARGE SCALE GENOMIC DNA]</scope>
    <source>
        <strain evidence="4">CCAP 1459/11A</strain>
    </source>
</reference>